<comment type="caution">
    <text evidence="2">The sequence shown here is derived from an EMBL/GenBank/DDBJ whole genome shotgun (WGS) entry which is preliminary data.</text>
</comment>
<proteinExistence type="predicted"/>
<dbReference type="Proteomes" id="UP001597063">
    <property type="component" value="Unassembled WGS sequence"/>
</dbReference>
<reference evidence="3" key="1">
    <citation type="journal article" date="2019" name="Int. J. Syst. Evol. Microbiol.">
        <title>The Global Catalogue of Microorganisms (GCM) 10K type strain sequencing project: providing services to taxonomists for standard genome sequencing and annotation.</title>
        <authorList>
            <consortium name="The Broad Institute Genomics Platform"/>
            <consortium name="The Broad Institute Genome Sequencing Center for Infectious Disease"/>
            <person name="Wu L."/>
            <person name="Ma J."/>
        </authorList>
    </citation>
    <scope>NUCLEOTIDE SEQUENCE [LARGE SCALE GENOMIC DNA]</scope>
    <source>
        <strain evidence="3">JCM 9371</strain>
    </source>
</reference>
<evidence type="ECO:0000313" key="3">
    <source>
        <dbReference type="Proteomes" id="UP001597063"/>
    </source>
</evidence>
<keyword evidence="3" id="KW-1185">Reference proteome</keyword>
<sequence length="157" mass="16307">MKARIAVAAVGLVLVAVGVRGIVLHVDVSGWAVWFVGAAVLHDGVLVPLVLAAGLLTRRLPGPYRGVVRGALVAAGCVSAIALPLVLGYGRRADVPSRLPLPYGRNLVVVLGAIAAAAVLAATFRLLRERGVGVERAGRGVRLRRRPRPGPEGGVRR</sequence>
<gene>
    <name evidence="2" type="ORF">ACFQZM_37350</name>
</gene>
<accession>A0ABW2XWM8</accession>
<keyword evidence="1" id="KW-0812">Transmembrane</keyword>
<evidence type="ECO:0000256" key="1">
    <source>
        <dbReference type="SAM" id="Phobius"/>
    </source>
</evidence>
<feature type="transmembrane region" description="Helical" evidence="1">
    <location>
        <begin position="67"/>
        <end position="87"/>
    </location>
</feature>
<keyword evidence="1" id="KW-0472">Membrane</keyword>
<feature type="transmembrane region" description="Helical" evidence="1">
    <location>
        <begin position="107"/>
        <end position="127"/>
    </location>
</feature>
<dbReference type="SUPFAM" id="SSF103473">
    <property type="entry name" value="MFS general substrate transporter"/>
    <property type="match status" value="1"/>
</dbReference>
<dbReference type="RefSeq" id="WP_131764081.1">
    <property type="nucleotide sequence ID" value="NZ_CAACUY010000490.1"/>
</dbReference>
<dbReference type="EMBL" id="JBHTGP010000018">
    <property type="protein sequence ID" value="MFD0690205.1"/>
    <property type="molecule type" value="Genomic_DNA"/>
</dbReference>
<keyword evidence="1" id="KW-1133">Transmembrane helix</keyword>
<evidence type="ECO:0000313" key="2">
    <source>
        <dbReference type="EMBL" id="MFD0690205.1"/>
    </source>
</evidence>
<dbReference type="InterPro" id="IPR036259">
    <property type="entry name" value="MFS_trans_sf"/>
</dbReference>
<name>A0ABW2XWM8_9ACTN</name>
<feature type="transmembrane region" description="Helical" evidence="1">
    <location>
        <begin position="31"/>
        <end position="55"/>
    </location>
</feature>
<organism evidence="2 3">
    <name type="scientific">Actinomadura fibrosa</name>
    <dbReference type="NCBI Taxonomy" id="111802"/>
    <lineage>
        <taxon>Bacteria</taxon>
        <taxon>Bacillati</taxon>
        <taxon>Actinomycetota</taxon>
        <taxon>Actinomycetes</taxon>
        <taxon>Streptosporangiales</taxon>
        <taxon>Thermomonosporaceae</taxon>
        <taxon>Actinomadura</taxon>
    </lineage>
</organism>
<protein>
    <submittedName>
        <fullName evidence="2">Uncharacterized protein</fullName>
    </submittedName>
</protein>